<name>A0ABQ7MHD5_BRACM</name>
<evidence type="ECO:0000313" key="3">
    <source>
        <dbReference type="Proteomes" id="UP000823674"/>
    </source>
</evidence>
<accession>A0ABQ7MHD5</accession>
<evidence type="ECO:0000256" key="1">
    <source>
        <dbReference type="SAM" id="MobiDB-lite"/>
    </source>
</evidence>
<protein>
    <submittedName>
        <fullName evidence="2">Uncharacterized protein</fullName>
    </submittedName>
</protein>
<gene>
    <name evidence="2" type="primary">A05g507730.1_BraROA</name>
    <name evidence="2" type="ORF">IGI04_019948</name>
</gene>
<dbReference type="EMBL" id="JADBGQ010000005">
    <property type="protein sequence ID" value="KAG5398134.1"/>
    <property type="molecule type" value="Genomic_DNA"/>
</dbReference>
<feature type="region of interest" description="Disordered" evidence="1">
    <location>
        <begin position="1"/>
        <end position="57"/>
    </location>
</feature>
<organism evidence="2 3">
    <name type="scientific">Brassica rapa subsp. trilocularis</name>
    <dbReference type="NCBI Taxonomy" id="1813537"/>
    <lineage>
        <taxon>Eukaryota</taxon>
        <taxon>Viridiplantae</taxon>
        <taxon>Streptophyta</taxon>
        <taxon>Embryophyta</taxon>
        <taxon>Tracheophyta</taxon>
        <taxon>Spermatophyta</taxon>
        <taxon>Magnoliopsida</taxon>
        <taxon>eudicotyledons</taxon>
        <taxon>Gunneridae</taxon>
        <taxon>Pentapetalae</taxon>
        <taxon>rosids</taxon>
        <taxon>malvids</taxon>
        <taxon>Brassicales</taxon>
        <taxon>Brassicaceae</taxon>
        <taxon>Brassiceae</taxon>
        <taxon>Brassica</taxon>
    </lineage>
</organism>
<sequence>MGYEQEERYEDLRERNEAPDMYGSRRNYATRHNPRRNESEFMHRERTPEPRCRQEQRTAWRSDPLIVLVQGLLDSLDHRTGESSERRQSSPPDYLKMVTLIKKFGTVRYPGGTDPFETSTWLRNLEKNIRAIPCPNNFKKDYPLNNNVDWLSTKIELLQQDLDTICKKDQQPATSIDVYTITSLDAKISAMDDRLQTYEDMHDRFANSFSIDRLQGPWIDGKNPVELLPYTAAEVDKITSKICTAIDTMEERLDKCCDDIYFPFDKRIGGLDSHTKWLQKEVKAIQRQLAAQHQISTSIDRKRAKSLDGKSPRSTDEHLIASIDTESTPASEQLIHKTIESVHEELTEILAYAYDNIGWHQVSIDNVQDRLHNISNVLKKMDDKWTRNGEASRSSLHLGPECAEMKWMLVFQQAVVYPPNSQSLPQSSLMTITKR</sequence>
<dbReference type="Proteomes" id="UP000823674">
    <property type="component" value="Chromosome A05"/>
</dbReference>
<evidence type="ECO:0000313" key="2">
    <source>
        <dbReference type="EMBL" id="KAG5398134.1"/>
    </source>
</evidence>
<comment type="caution">
    <text evidence="2">The sequence shown here is derived from an EMBL/GenBank/DDBJ whole genome shotgun (WGS) entry which is preliminary data.</text>
</comment>
<feature type="compositionally biased region" description="Basic and acidic residues" evidence="1">
    <location>
        <begin position="35"/>
        <end position="57"/>
    </location>
</feature>
<reference evidence="2 3" key="1">
    <citation type="submission" date="2021-03" db="EMBL/GenBank/DDBJ databases">
        <authorList>
            <person name="King G.J."/>
            <person name="Bancroft I."/>
            <person name="Baten A."/>
            <person name="Bloomfield J."/>
            <person name="Borpatragohain P."/>
            <person name="He Z."/>
            <person name="Irish N."/>
            <person name="Irwin J."/>
            <person name="Liu K."/>
            <person name="Mauleon R.P."/>
            <person name="Moore J."/>
            <person name="Morris R."/>
            <person name="Ostergaard L."/>
            <person name="Wang B."/>
            <person name="Wells R."/>
        </authorList>
    </citation>
    <scope>NUCLEOTIDE SEQUENCE [LARGE SCALE GENOMIC DNA]</scope>
    <source>
        <strain evidence="2">R-o-18</strain>
        <tissue evidence="2">Leaf</tissue>
    </source>
</reference>
<proteinExistence type="predicted"/>
<feature type="region of interest" description="Disordered" evidence="1">
    <location>
        <begin position="296"/>
        <end position="317"/>
    </location>
</feature>
<keyword evidence="3" id="KW-1185">Reference proteome</keyword>
<feature type="compositionally biased region" description="Basic and acidic residues" evidence="1">
    <location>
        <begin position="299"/>
        <end position="317"/>
    </location>
</feature>